<protein>
    <submittedName>
        <fullName evidence="2">(Mediterranean fruit fly) hypothetical protein</fullName>
    </submittedName>
    <submittedName>
        <fullName evidence="3">SOSS complex subunit C</fullName>
    </submittedName>
</protein>
<accession>W8BJF5</accession>
<dbReference type="GO" id="GO:0006281">
    <property type="term" value="P:DNA repair"/>
    <property type="evidence" value="ECO:0007669"/>
    <property type="project" value="InterPro"/>
</dbReference>
<reference evidence="2" key="3">
    <citation type="submission" date="2020-11" db="EMBL/GenBank/DDBJ databases">
        <authorList>
            <person name="Whitehead M."/>
        </authorList>
    </citation>
    <scope>NUCLEOTIDE SEQUENCE</scope>
    <source>
        <strain evidence="2">EGII</strain>
    </source>
</reference>
<reference evidence="3" key="1">
    <citation type="submission" date="2013-07" db="EMBL/GenBank/DDBJ databases">
        <authorList>
            <person name="Geib S."/>
        </authorList>
    </citation>
    <scope>NUCLEOTIDE SEQUENCE</scope>
</reference>
<dbReference type="EMBL" id="CAJHJT010000034">
    <property type="protein sequence ID" value="CAD7004497.1"/>
    <property type="molecule type" value="Genomic_DNA"/>
</dbReference>
<dbReference type="EMBL" id="GAMC01009429">
    <property type="protein sequence ID" value="JAB97126.1"/>
    <property type="molecule type" value="mRNA"/>
</dbReference>
<dbReference type="GeneID" id="101461505"/>
<dbReference type="Pfam" id="PF15925">
    <property type="entry name" value="SOSSC"/>
    <property type="match status" value="1"/>
</dbReference>
<evidence type="ECO:0000313" key="3">
    <source>
        <dbReference type="EMBL" id="JAB97128.1"/>
    </source>
</evidence>
<evidence type="ECO:0000313" key="2">
    <source>
        <dbReference type="EMBL" id="CAD7004497.1"/>
    </source>
</evidence>
<dbReference type="InterPro" id="IPR031821">
    <property type="entry name" value="SOSSC"/>
</dbReference>
<keyword evidence="4" id="KW-1185">Reference proteome</keyword>
<dbReference type="OrthoDB" id="419617at2759"/>
<dbReference type="GO" id="GO:0070876">
    <property type="term" value="C:SOSS complex"/>
    <property type="evidence" value="ECO:0007669"/>
    <property type="project" value="InterPro"/>
</dbReference>
<dbReference type="Proteomes" id="UP000606786">
    <property type="component" value="Unassembled WGS sequence"/>
</dbReference>
<proteinExistence type="evidence at transcript level"/>
<dbReference type="PANTHER" id="PTHR31526">
    <property type="entry name" value="SOSS COMPLEX SUBUNIT C"/>
    <property type="match status" value="1"/>
</dbReference>
<dbReference type="AlphaFoldDB" id="W8BJF5"/>
<dbReference type="EMBL" id="GAMC01009424">
    <property type="protein sequence ID" value="JAB97131.1"/>
    <property type="molecule type" value="mRNA"/>
</dbReference>
<dbReference type="GO" id="GO:0005654">
    <property type="term" value="C:nucleoplasm"/>
    <property type="evidence" value="ECO:0007669"/>
    <property type="project" value="TreeGrafter"/>
</dbReference>
<sequence length="109" mass="11750">MANFPTLGAQQETNRKILEDLQLKKQLLQKGNIPGLGTGISPNTLYQIPASQLLQPSDFSQSSGLATASRSVFNATTSTTLGYFVSQDSFYGNSFIPVLPRLDPVSSLN</sequence>
<comment type="similarity">
    <text evidence="1">Belongs to the SOSS-C family.</text>
</comment>
<dbReference type="EMBL" id="GAMC01009427">
    <property type="protein sequence ID" value="JAB97128.1"/>
    <property type="molecule type" value="mRNA"/>
</dbReference>
<dbReference type="PANTHER" id="PTHR31526:SF2">
    <property type="entry name" value="SOSS COMPLEX SUBUNIT C"/>
    <property type="match status" value="1"/>
</dbReference>
<evidence type="ECO:0000313" key="4">
    <source>
        <dbReference type="Proteomes" id="UP000606786"/>
    </source>
</evidence>
<dbReference type="KEGG" id="ccat:101461505"/>
<name>W8BJF5_CERCA</name>
<organism evidence="3">
    <name type="scientific">Ceratitis capitata</name>
    <name type="common">Mediterranean fruit fly</name>
    <name type="synonym">Tephritis capitata</name>
    <dbReference type="NCBI Taxonomy" id="7213"/>
    <lineage>
        <taxon>Eukaryota</taxon>
        <taxon>Metazoa</taxon>
        <taxon>Ecdysozoa</taxon>
        <taxon>Arthropoda</taxon>
        <taxon>Hexapoda</taxon>
        <taxon>Insecta</taxon>
        <taxon>Pterygota</taxon>
        <taxon>Neoptera</taxon>
        <taxon>Endopterygota</taxon>
        <taxon>Diptera</taxon>
        <taxon>Brachycera</taxon>
        <taxon>Muscomorpha</taxon>
        <taxon>Tephritoidea</taxon>
        <taxon>Tephritidae</taxon>
        <taxon>Ceratitis</taxon>
        <taxon>Ceratitis</taxon>
    </lineage>
</organism>
<gene>
    <name evidence="3" type="primary">SOSSC</name>
    <name evidence="2" type="ORF">CCAP1982_LOCUS12897</name>
</gene>
<evidence type="ECO:0000256" key="1">
    <source>
        <dbReference type="ARBA" id="ARBA00007829"/>
    </source>
</evidence>
<reference evidence="3" key="2">
    <citation type="journal article" date="2014" name="BMC Genomics">
        <title>A genomic perspective to assessing quality of mass-reared SIT flies used in Mediterranean fruit fly (Ceratitis capitata) eradication in California.</title>
        <authorList>
            <person name="Calla B."/>
            <person name="Hall B."/>
            <person name="Hou S."/>
            <person name="Geib S.M."/>
        </authorList>
    </citation>
    <scope>NUCLEOTIDE SEQUENCE</scope>
</reference>